<dbReference type="Proteomes" id="UP000593578">
    <property type="component" value="Unassembled WGS sequence"/>
</dbReference>
<accession>A0A7J8P4I9</accession>
<reference evidence="1 2" key="1">
    <citation type="journal article" date="2019" name="Genome Biol. Evol.">
        <title>Insights into the evolution of the New World diploid cottons (Gossypium, subgenus Houzingenia) based on genome sequencing.</title>
        <authorList>
            <person name="Grover C.E."/>
            <person name="Arick M.A. 2nd"/>
            <person name="Thrash A."/>
            <person name="Conover J.L."/>
            <person name="Sanders W.S."/>
            <person name="Peterson D.G."/>
            <person name="Frelichowski J.E."/>
            <person name="Scheffler J.A."/>
            <person name="Scheffler B.E."/>
            <person name="Wendel J.F."/>
        </authorList>
    </citation>
    <scope>NUCLEOTIDE SEQUENCE [LARGE SCALE GENOMIC DNA]</scope>
    <source>
        <strain evidence="1">8</strain>
        <tissue evidence="1">Leaf</tissue>
    </source>
</reference>
<dbReference type="EMBL" id="JABEZZ010000004">
    <property type="protein sequence ID" value="MBA0584169.1"/>
    <property type="molecule type" value="Genomic_DNA"/>
</dbReference>
<gene>
    <name evidence="1" type="ORF">Gorai_014994</name>
</gene>
<organism evidence="1 2">
    <name type="scientific">Gossypium raimondii</name>
    <name type="common">Peruvian cotton</name>
    <name type="synonym">Gossypium klotzschianum subsp. raimondii</name>
    <dbReference type="NCBI Taxonomy" id="29730"/>
    <lineage>
        <taxon>Eukaryota</taxon>
        <taxon>Viridiplantae</taxon>
        <taxon>Streptophyta</taxon>
        <taxon>Embryophyta</taxon>
        <taxon>Tracheophyta</taxon>
        <taxon>Spermatophyta</taxon>
        <taxon>Magnoliopsida</taxon>
        <taxon>eudicotyledons</taxon>
        <taxon>Gunneridae</taxon>
        <taxon>Pentapetalae</taxon>
        <taxon>rosids</taxon>
        <taxon>malvids</taxon>
        <taxon>Malvales</taxon>
        <taxon>Malvaceae</taxon>
        <taxon>Malvoideae</taxon>
        <taxon>Gossypium</taxon>
    </lineage>
</organism>
<dbReference type="AlphaFoldDB" id="A0A7J8P4I9"/>
<comment type="caution">
    <text evidence="1">The sequence shown here is derived from an EMBL/GenBank/DDBJ whole genome shotgun (WGS) entry which is preliminary data.</text>
</comment>
<evidence type="ECO:0000313" key="1">
    <source>
        <dbReference type="EMBL" id="MBA0584169.1"/>
    </source>
</evidence>
<sequence>MGHRLPECSVLSTEEKNNIKEDPPYTMALKAESKSVGKEVIKFNDFVKNDRTQCSYTGDSEYVMIEDIVNREVNNLEVGVNGRSQMNVKEEMLKN</sequence>
<protein>
    <submittedName>
        <fullName evidence="1">Uncharacterized protein</fullName>
    </submittedName>
</protein>
<proteinExistence type="predicted"/>
<evidence type="ECO:0000313" key="2">
    <source>
        <dbReference type="Proteomes" id="UP000593578"/>
    </source>
</evidence>
<name>A0A7J8P4I9_GOSRA</name>